<comment type="caution">
    <text evidence="7">The sequence shown here is derived from an EMBL/GenBank/DDBJ whole genome shotgun (WGS) entry which is preliminary data.</text>
</comment>
<evidence type="ECO:0000313" key="7">
    <source>
        <dbReference type="EMBL" id="GLR17966.1"/>
    </source>
</evidence>
<keyword evidence="4 6" id="KW-1133">Transmembrane helix</keyword>
<dbReference type="GO" id="GO:0005886">
    <property type="term" value="C:plasma membrane"/>
    <property type="evidence" value="ECO:0007669"/>
    <property type="project" value="UniProtKB-SubCell"/>
</dbReference>
<reference evidence="7" key="1">
    <citation type="journal article" date="2014" name="Int. J. Syst. Evol. Microbiol.">
        <title>Complete genome sequence of Corynebacterium casei LMG S-19264T (=DSM 44701T), isolated from a smear-ripened cheese.</title>
        <authorList>
            <consortium name="US DOE Joint Genome Institute (JGI-PGF)"/>
            <person name="Walter F."/>
            <person name="Albersmeier A."/>
            <person name="Kalinowski J."/>
            <person name="Ruckert C."/>
        </authorList>
    </citation>
    <scope>NUCLEOTIDE SEQUENCE</scope>
    <source>
        <strain evidence="7">NBRC 108769</strain>
    </source>
</reference>
<dbReference type="PANTHER" id="PTHR30086">
    <property type="entry name" value="ARGININE EXPORTER PROTEIN ARGO"/>
    <property type="match status" value="1"/>
</dbReference>
<feature type="transmembrane region" description="Helical" evidence="6">
    <location>
        <begin position="142"/>
        <end position="163"/>
    </location>
</feature>
<dbReference type="AlphaFoldDB" id="A0AA37WDJ9"/>
<gene>
    <name evidence="7" type="ORF">GCM10007940_25810</name>
</gene>
<evidence type="ECO:0000256" key="2">
    <source>
        <dbReference type="ARBA" id="ARBA00022475"/>
    </source>
</evidence>
<keyword evidence="8" id="KW-1185">Reference proteome</keyword>
<keyword evidence="2" id="KW-1003">Cell membrane</keyword>
<protein>
    <recommendedName>
        <fullName evidence="9">Threonine/homoserine/homoserine lactone efflux protein</fullName>
    </recommendedName>
</protein>
<sequence length="196" mass="21732">MGLTLSILLGPIFIALTQSSIEKGYKAGLSVGLGIWVSDLLFIVLTYEFVHRITHIINGEYFQLSMGILGGIVLISFGLYSIFSKLKEFSADEIKGVKGYLGHFTKGFLINTINPFTFIFWISVISTYVLARNTTGWNSIAFLGSILVVIIITDSLKVLLAQLLRKKLTSTHMLWINRIAGIALTIFGILLIVWSI</sequence>
<proteinExistence type="predicted"/>
<name>A0AA37WDJ9_9BACT</name>
<dbReference type="InterPro" id="IPR001123">
    <property type="entry name" value="LeuE-type"/>
</dbReference>
<feature type="transmembrane region" description="Helical" evidence="6">
    <location>
        <begin position="175"/>
        <end position="194"/>
    </location>
</feature>
<organism evidence="7 8">
    <name type="scientific">Portibacter lacus</name>
    <dbReference type="NCBI Taxonomy" id="1099794"/>
    <lineage>
        <taxon>Bacteria</taxon>
        <taxon>Pseudomonadati</taxon>
        <taxon>Bacteroidota</taxon>
        <taxon>Saprospiria</taxon>
        <taxon>Saprospirales</taxon>
        <taxon>Haliscomenobacteraceae</taxon>
        <taxon>Portibacter</taxon>
    </lineage>
</organism>
<reference evidence="7" key="2">
    <citation type="submission" date="2023-01" db="EMBL/GenBank/DDBJ databases">
        <title>Draft genome sequence of Portibacter lacus strain NBRC 108769.</title>
        <authorList>
            <person name="Sun Q."/>
            <person name="Mori K."/>
        </authorList>
    </citation>
    <scope>NUCLEOTIDE SEQUENCE</scope>
    <source>
        <strain evidence="7">NBRC 108769</strain>
    </source>
</reference>
<dbReference type="PANTHER" id="PTHR30086:SF20">
    <property type="entry name" value="ARGININE EXPORTER PROTEIN ARGO-RELATED"/>
    <property type="match status" value="1"/>
</dbReference>
<evidence type="ECO:0000256" key="5">
    <source>
        <dbReference type="ARBA" id="ARBA00023136"/>
    </source>
</evidence>
<evidence type="ECO:0000313" key="8">
    <source>
        <dbReference type="Proteomes" id="UP001156666"/>
    </source>
</evidence>
<dbReference type="EMBL" id="BSOH01000014">
    <property type="protein sequence ID" value="GLR17966.1"/>
    <property type="molecule type" value="Genomic_DNA"/>
</dbReference>
<evidence type="ECO:0000256" key="3">
    <source>
        <dbReference type="ARBA" id="ARBA00022692"/>
    </source>
</evidence>
<comment type="subcellular location">
    <subcellularLocation>
        <location evidence="1">Cell membrane</location>
        <topology evidence="1">Multi-pass membrane protein</topology>
    </subcellularLocation>
</comment>
<feature type="transmembrane region" description="Helical" evidence="6">
    <location>
        <begin position="62"/>
        <end position="83"/>
    </location>
</feature>
<dbReference type="Proteomes" id="UP001156666">
    <property type="component" value="Unassembled WGS sequence"/>
</dbReference>
<evidence type="ECO:0000256" key="1">
    <source>
        <dbReference type="ARBA" id="ARBA00004651"/>
    </source>
</evidence>
<feature type="transmembrane region" description="Helical" evidence="6">
    <location>
        <begin position="108"/>
        <end position="130"/>
    </location>
</feature>
<evidence type="ECO:0000256" key="6">
    <source>
        <dbReference type="SAM" id="Phobius"/>
    </source>
</evidence>
<keyword evidence="3 6" id="KW-0812">Transmembrane</keyword>
<accession>A0AA37WDJ9</accession>
<dbReference type="Pfam" id="PF01810">
    <property type="entry name" value="LysE"/>
    <property type="match status" value="1"/>
</dbReference>
<keyword evidence="5 6" id="KW-0472">Membrane</keyword>
<evidence type="ECO:0008006" key="9">
    <source>
        <dbReference type="Google" id="ProtNLM"/>
    </source>
</evidence>
<feature type="transmembrane region" description="Helical" evidence="6">
    <location>
        <begin position="29"/>
        <end position="50"/>
    </location>
</feature>
<evidence type="ECO:0000256" key="4">
    <source>
        <dbReference type="ARBA" id="ARBA00022989"/>
    </source>
</evidence>
<dbReference type="GO" id="GO:0015171">
    <property type="term" value="F:amino acid transmembrane transporter activity"/>
    <property type="evidence" value="ECO:0007669"/>
    <property type="project" value="TreeGrafter"/>
</dbReference>